<dbReference type="Gene3D" id="3.40.710.10">
    <property type="entry name" value="DD-peptidase/beta-lactamase superfamily"/>
    <property type="match status" value="1"/>
</dbReference>
<accession>A0A518EL47</accession>
<keyword evidence="4" id="KW-1185">Reference proteome</keyword>
<evidence type="ECO:0000256" key="1">
    <source>
        <dbReference type="SAM" id="SignalP"/>
    </source>
</evidence>
<dbReference type="EMBL" id="CP036434">
    <property type="protein sequence ID" value="QDV04810.1"/>
    <property type="molecule type" value="Genomic_DNA"/>
</dbReference>
<keyword evidence="1" id="KW-0732">Signal</keyword>
<proteinExistence type="predicted"/>
<dbReference type="InterPro" id="IPR012338">
    <property type="entry name" value="Beta-lactam/transpept-like"/>
</dbReference>
<evidence type="ECO:0000313" key="3">
    <source>
        <dbReference type="EMBL" id="QDV04810.1"/>
    </source>
</evidence>
<reference evidence="3 4" key="1">
    <citation type="submission" date="2019-02" db="EMBL/GenBank/DDBJ databases">
        <title>Deep-cultivation of Planctomycetes and their phenomic and genomic characterization uncovers novel biology.</title>
        <authorList>
            <person name="Wiegand S."/>
            <person name="Jogler M."/>
            <person name="Boedeker C."/>
            <person name="Pinto D."/>
            <person name="Vollmers J."/>
            <person name="Rivas-Marin E."/>
            <person name="Kohn T."/>
            <person name="Peeters S.H."/>
            <person name="Heuer A."/>
            <person name="Rast P."/>
            <person name="Oberbeckmann S."/>
            <person name="Bunk B."/>
            <person name="Jeske O."/>
            <person name="Meyerdierks A."/>
            <person name="Storesund J.E."/>
            <person name="Kallscheuer N."/>
            <person name="Luecker S."/>
            <person name="Lage O.M."/>
            <person name="Pohl T."/>
            <person name="Merkel B.J."/>
            <person name="Hornburger P."/>
            <person name="Mueller R.-W."/>
            <person name="Bruemmer F."/>
            <person name="Labrenz M."/>
            <person name="Spormann A.M."/>
            <person name="Op den Camp H."/>
            <person name="Overmann J."/>
            <person name="Amann R."/>
            <person name="Jetten M.S.M."/>
            <person name="Mascher T."/>
            <person name="Medema M.H."/>
            <person name="Devos D.P."/>
            <person name="Kaster A.-K."/>
            <person name="Ovreas L."/>
            <person name="Rohde M."/>
            <person name="Galperin M.Y."/>
            <person name="Jogler C."/>
        </authorList>
    </citation>
    <scope>NUCLEOTIDE SEQUENCE [LARGE SCALE GENOMIC DNA]</scope>
    <source>
        <strain evidence="3 4">Poly30</strain>
    </source>
</reference>
<dbReference type="InterPro" id="IPR050491">
    <property type="entry name" value="AmpC-like"/>
</dbReference>
<sequence precursor="true">MLARMKSLATLLLCSPLLTSAHSPAPPASAPDKVSKAIDAFLVDCAAFGWSGVVEVRKGSKKVFSGAYGFRNDEGEETCTEETLFDLGTLAQTVTAAAVLRLVGDGSLELDQPIADYLPAVPEEASGVTARHLLRQSSGWTGRARIDGKDGRAEALANLFDGEPERPAGEEFQPWTGNFIALAALVEARSEKSFEEYVREEIFAPAKLSSTRFAEGDSGEAEDESQQALGYEGRADPRAAGDPPGGQYDWRVRGTGGVLITASDFADFLEAQEGGKIVKGSVWDESLKRGPGDQGFGWEVGIDYQASCLRLEREGESSGFRSFASLNLGTKVFSVVLSNRSESPTRFLETTIRNLVSGEKMPVKQSIHPPETVAWKAKDLEAVAGSWAAEDGAELELERHGERSLRATAFRAPLTTASGAGVREPGRGFFAPVGKRELVSHAWVAAAQNSSLVWNGEKAEKAQLILTTPDGKARTLARQ</sequence>
<dbReference type="SUPFAM" id="SSF56601">
    <property type="entry name" value="beta-lactamase/transpeptidase-like"/>
    <property type="match status" value="1"/>
</dbReference>
<dbReference type="InterPro" id="IPR001466">
    <property type="entry name" value="Beta-lactam-related"/>
</dbReference>
<dbReference type="OrthoDB" id="9770183at2"/>
<feature type="domain" description="Beta-lactamase-related" evidence="2">
    <location>
        <begin position="53"/>
        <end position="348"/>
    </location>
</feature>
<dbReference type="PANTHER" id="PTHR46825">
    <property type="entry name" value="D-ALANYL-D-ALANINE-CARBOXYPEPTIDASE/ENDOPEPTIDASE AMPH"/>
    <property type="match status" value="1"/>
</dbReference>
<organism evidence="3 4">
    <name type="scientific">Saltatorellus ferox</name>
    <dbReference type="NCBI Taxonomy" id="2528018"/>
    <lineage>
        <taxon>Bacteria</taxon>
        <taxon>Pseudomonadati</taxon>
        <taxon>Planctomycetota</taxon>
        <taxon>Planctomycetia</taxon>
        <taxon>Planctomycetia incertae sedis</taxon>
        <taxon>Saltatorellus</taxon>
    </lineage>
</organism>
<evidence type="ECO:0000259" key="2">
    <source>
        <dbReference type="Pfam" id="PF00144"/>
    </source>
</evidence>
<dbReference type="AlphaFoldDB" id="A0A518EL47"/>
<gene>
    <name evidence="3" type="primary">pbpX_1</name>
    <name evidence="3" type="ORF">Poly30_03030</name>
</gene>
<dbReference type="Pfam" id="PF00144">
    <property type="entry name" value="Beta-lactamase"/>
    <property type="match status" value="1"/>
</dbReference>
<dbReference type="Proteomes" id="UP000320390">
    <property type="component" value="Chromosome"/>
</dbReference>
<feature type="chain" id="PRO_5021784679" evidence="1">
    <location>
        <begin position="22"/>
        <end position="479"/>
    </location>
</feature>
<protein>
    <submittedName>
        <fullName evidence="3">Penicillin-binding protein PbpX</fullName>
    </submittedName>
</protein>
<dbReference type="PANTHER" id="PTHR46825:SF8">
    <property type="entry name" value="BETA-LACTAMASE-RELATED"/>
    <property type="match status" value="1"/>
</dbReference>
<name>A0A518EL47_9BACT</name>
<evidence type="ECO:0000313" key="4">
    <source>
        <dbReference type="Proteomes" id="UP000320390"/>
    </source>
</evidence>
<feature type="signal peptide" evidence="1">
    <location>
        <begin position="1"/>
        <end position="21"/>
    </location>
</feature>